<dbReference type="RefSeq" id="WP_415866554.1">
    <property type="nucleotide sequence ID" value="NZ_CP134537.1"/>
</dbReference>
<sequence>MDQHNIAILILAHHNPEQLSILINHLKSDFDVYVQIDKKSNIEIKKLPEAPNVFYYKEIKVYWGHVSQIYNMKFILEQYF</sequence>
<dbReference type="Proteomes" id="UP001302806">
    <property type="component" value="Chromosome"/>
</dbReference>
<name>A0ABY9XX85_9FLAO</name>
<evidence type="ECO:0000313" key="2">
    <source>
        <dbReference type="Proteomes" id="UP001302806"/>
    </source>
</evidence>
<protein>
    <submittedName>
        <fullName evidence="1">Uncharacterized protein</fullName>
    </submittedName>
</protein>
<reference evidence="1 2" key="1">
    <citation type="submission" date="2023-09" db="EMBL/GenBank/DDBJ databases">
        <title>Thalassobella suaedae gen. nov., sp. nov., a marine bacterium of the family Flavobacteriaceae isolated from a halophyte Suaeda japonica.</title>
        <authorList>
            <person name="Lee S.Y."/>
            <person name="Hwang C.Y."/>
        </authorList>
    </citation>
    <scope>NUCLEOTIDE SEQUENCE [LARGE SCALE GENOMIC DNA]</scope>
    <source>
        <strain evidence="1 2">HL-DH14</strain>
    </source>
</reference>
<dbReference type="EMBL" id="CP134537">
    <property type="protein sequence ID" value="WNH10244.1"/>
    <property type="molecule type" value="Genomic_DNA"/>
</dbReference>
<accession>A0ABY9XX85</accession>
<organism evidence="1 2">
    <name type="scientific">Thalassobellus suaedae</name>
    <dbReference type="NCBI Taxonomy" id="3074124"/>
    <lineage>
        <taxon>Bacteria</taxon>
        <taxon>Pseudomonadati</taxon>
        <taxon>Bacteroidota</taxon>
        <taxon>Flavobacteriia</taxon>
        <taxon>Flavobacteriales</taxon>
        <taxon>Flavobacteriaceae</taxon>
        <taxon>Thalassobellus</taxon>
    </lineage>
</organism>
<evidence type="ECO:0000313" key="1">
    <source>
        <dbReference type="EMBL" id="WNH10244.1"/>
    </source>
</evidence>
<gene>
    <name evidence="1" type="ORF">RHP51_06070</name>
</gene>
<proteinExistence type="predicted"/>